<organism evidence="1 2">
    <name type="scientific">Candidatus Niyogibacteria bacterium CG10_big_fil_rev_8_21_14_0_10_46_36</name>
    <dbReference type="NCBI Taxonomy" id="1974726"/>
    <lineage>
        <taxon>Bacteria</taxon>
        <taxon>Candidatus Niyogiibacteriota</taxon>
    </lineage>
</organism>
<evidence type="ECO:0000313" key="2">
    <source>
        <dbReference type="Proteomes" id="UP000231503"/>
    </source>
</evidence>
<name>A0A2H0TDK6_9BACT</name>
<accession>A0A2H0TDK6</accession>
<dbReference type="Proteomes" id="UP000231503">
    <property type="component" value="Unassembled WGS sequence"/>
</dbReference>
<reference evidence="2" key="1">
    <citation type="submission" date="2017-09" db="EMBL/GenBank/DDBJ databases">
        <title>Depth-based differentiation of microbial function through sediment-hosted aquifers and enrichment of novel symbionts in the deep terrestrial subsurface.</title>
        <authorList>
            <person name="Probst A.J."/>
            <person name="Ladd B."/>
            <person name="Jarett J.K."/>
            <person name="Geller-Mcgrath D.E."/>
            <person name="Sieber C.M.K."/>
            <person name="Emerson J.B."/>
            <person name="Anantharaman K."/>
            <person name="Thomas B.C."/>
            <person name="Malmstrom R."/>
            <person name="Stieglmeier M."/>
            <person name="Klingl A."/>
            <person name="Woyke T."/>
            <person name="Ryan C.M."/>
            <person name="Banfield J.F."/>
        </authorList>
    </citation>
    <scope>NUCLEOTIDE SEQUENCE [LARGE SCALE GENOMIC DNA]</scope>
</reference>
<evidence type="ECO:0000313" key="1">
    <source>
        <dbReference type="EMBL" id="PIR69636.1"/>
    </source>
</evidence>
<dbReference type="AlphaFoldDB" id="A0A2H0TDK6"/>
<proteinExistence type="predicted"/>
<dbReference type="EMBL" id="PFCO01000004">
    <property type="protein sequence ID" value="PIR69636.1"/>
    <property type="molecule type" value="Genomic_DNA"/>
</dbReference>
<gene>
    <name evidence="1" type="ORF">COU47_01895</name>
</gene>
<sequence length="282" mass="32030">MNAKHALIAVLFLCGFVFSGCGSVAISVIKKPTAGKSDEAFIPERRADIPGNILKKKIQPYTHQAPEGPIIVFEGYSYVYLNKDCGRTDSCILRTLSLREEKYALPPTETDSTFYSTLGTVEWTAADGRKEDFRVVQFVRGRKWDTVERPDGTYARFVYWEEKEFVPMPVGYSFPVQVLPRSEKRDEQGNIIPAHVLILPSGSYIDQKAHYPGYKKGVAHNTAFQLKTCIYKAEYFSKKMTADEVTQLEPIACIEWSSGFVYDFTQQKMRQIGDMNSFLSHQ</sequence>
<comment type="caution">
    <text evidence="1">The sequence shown here is derived from an EMBL/GenBank/DDBJ whole genome shotgun (WGS) entry which is preliminary data.</text>
</comment>
<protein>
    <submittedName>
        <fullName evidence="1">Uncharacterized protein</fullName>
    </submittedName>
</protein>
<dbReference type="PROSITE" id="PS51257">
    <property type="entry name" value="PROKAR_LIPOPROTEIN"/>
    <property type="match status" value="1"/>
</dbReference>